<dbReference type="AlphaFoldDB" id="A0A133XVU6"/>
<keyword evidence="2" id="KW-1185">Reference proteome</keyword>
<organism evidence="1 2">
    <name type="scientific">Atopobium deltae</name>
    <dbReference type="NCBI Taxonomy" id="1393034"/>
    <lineage>
        <taxon>Bacteria</taxon>
        <taxon>Bacillati</taxon>
        <taxon>Actinomycetota</taxon>
        <taxon>Coriobacteriia</taxon>
        <taxon>Coriobacteriales</taxon>
        <taxon>Atopobiaceae</taxon>
        <taxon>Atopobium</taxon>
    </lineage>
</organism>
<dbReference type="Gene3D" id="1.10.1220.10">
    <property type="entry name" value="Met repressor-like"/>
    <property type="match status" value="1"/>
</dbReference>
<name>A0A133XVU6_9ACTN</name>
<dbReference type="Proteomes" id="UP000070675">
    <property type="component" value="Unassembled WGS sequence"/>
</dbReference>
<proteinExistence type="predicted"/>
<dbReference type="EMBL" id="LSCR01000006">
    <property type="protein sequence ID" value="KXB35067.1"/>
    <property type="molecule type" value="Genomic_DNA"/>
</dbReference>
<protein>
    <submittedName>
        <fullName evidence="1">Uncharacterized protein</fullName>
    </submittedName>
</protein>
<dbReference type="STRING" id="1393034.HMPREF3192_00432"/>
<dbReference type="Pfam" id="PF04221">
    <property type="entry name" value="RelB"/>
    <property type="match status" value="1"/>
</dbReference>
<reference evidence="2" key="1">
    <citation type="submission" date="2016-01" db="EMBL/GenBank/DDBJ databases">
        <authorList>
            <person name="Mitreva M."/>
            <person name="Pepin K.H."/>
            <person name="Mihindukulasuriya K.A."/>
            <person name="Fulton R."/>
            <person name="Fronick C."/>
            <person name="O'Laughlin M."/>
            <person name="Miner T."/>
            <person name="Herter B."/>
            <person name="Rosa B.A."/>
            <person name="Cordes M."/>
            <person name="Tomlinson C."/>
            <person name="Wollam A."/>
            <person name="Palsikar V.B."/>
            <person name="Mardis E.R."/>
            <person name="Wilson R.K."/>
        </authorList>
    </citation>
    <scope>NUCLEOTIDE SEQUENCE [LARGE SCALE GENOMIC DNA]</scope>
    <source>
        <strain evidence="2">DNF00019</strain>
    </source>
</reference>
<gene>
    <name evidence="1" type="ORF">HMPREF3192_00432</name>
</gene>
<sequence length="70" mass="7834">MQEKMTPVVAKILPSEKDRFFEATEQIGTTPSNAIRMFISAFNKAGTFPFEIGVSSRQVVDKNCQAKRLP</sequence>
<accession>A0A133XVU6</accession>
<dbReference type="InterPro" id="IPR007337">
    <property type="entry name" value="RelB/DinJ"/>
</dbReference>
<dbReference type="OrthoDB" id="3182407at2"/>
<dbReference type="PATRIC" id="fig|1393034.3.peg.416"/>
<dbReference type="GO" id="GO:0006355">
    <property type="term" value="P:regulation of DNA-templated transcription"/>
    <property type="evidence" value="ECO:0007669"/>
    <property type="project" value="InterPro"/>
</dbReference>
<comment type="caution">
    <text evidence="1">The sequence shown here is derived from an EMBL/GenBank/DDBJ whole genome shotgun (WGS) entry which is preliminary data.</text>
</comment>
<dbReference type="RefSeq" id="WP_066304866.1">
    <property type="nucleotide sequence ID" value="NZ_KQ959487.1"/>
</dbReference>
<evidence type="ECO:0000313" key="2">
    <source>
        <dbReference type="Proteomes" id="UP000070675"/>
    </source>
</evidence>
<evidence type="ECO:0000313" key="1">
    <source>
        <dbReference type="EMBL" id="KXB35067.1"/>
    </source>
</evidence>
<dbReference type="InterPro" id="IPR013321">
    <property type="entry name" value="Arc_rbn_hlx_hlx"/>
</dbReference>